<accession>A0A7J3JNM7</accession>
<proteinExistence type="predicted"/>
<evidence type="ECO:0000313" key="7">
    <source>
        <dbReference type="EMBL" id="HGQ17433.1"/>
    </source>
</evidence>
<keyword evidence="1" id="KW-0436">Ligase</keyword>
<comment type="caution">
    <text evidence="7">The sequence shown here is derived from an EMBL/GenBank/DDBJ whole genome shotgun (WGS) entry which is preliminary data.</text>
</comment>
<sequence length="401" mass="46238">MLTRFSYHKVYKVYFTPLFTMSHSIEHYPRGREFRVLVLEYVTATFKCRNQYDALLPEGFSMAYTLAKLLNKYVETRIAVSRLLAHVYRDDIDIAHYIDCNYFEENVSKIAEEYNKIIVIAPPMELVRLAEIVGRKIWGPSTNSIQLFSDKYNSMMILRRCGIAVPETVEVRDVSNIDLKSLEYPVVVKPCMLAGSECVYIARSPSDAERYIIRALRCDPLRRAVVQQYIRGIHGSISTIISNGKILFYSVNKQIIELDGNAFRYRGNILPVRDCEIVKNVHRFLTKLIQCYNDIEGYIGFDIVMWNGKPIVVEVNPRLTTPFIAIARLYPEVGKIIVNAMTNRNFDTHIYLGDVASGIAIVTISERESGTQHLFFDESSFTYRGRELRISIDKLNSWNKC</sequence>
<dbReference type="Pfam" id="PF02655">
    <property type="entry name" value="ATP-grasp_3"/>
    <property type="match status" value="1"/>
</dbReference>
<keyword evidence="2 4" id="KW-0547">Nucleotide-binding</keyword>
<evidence type="ECO:0000256" key="2">
    <source>
        <dbReference type="ARBA" id="ARBA00022741"/>
    </source>
</evidence>
<dbReference type="GO" id="GO:0005524">
    <property type="term" value="F:ATP binding"/>
    <property type="evidence" value="ECO:0007669"/>
    <property type="project" value="UniProtKB-UniRule"/>
</dbReference>
<dbReference type="GO" id="GO:0016874">
    <property type="term" value="F:ligase activity"/>
    <property type="evidence" value="ECO:0007669"/>
    <property type="project" value="UniProtKB-KW"/>
</dbReference>
<dbReference type="SUPFAM" id="SSF56059">
    <property type="entry name" value="Glutathione synthetase ATP-binding domain-like"/>
    <property type="match status" value="1"/>
</dbReference>
<dbReference type="GO" id="GO:0046872">
    <property type="term" value="F:metal ion binding"/>
    <property type="evidence" value="ECO:0007669"/>
    <property type="project" value="InterPro"/>
</dbReference>
<evidence type="ECO:0000256" key="3">
    <source>
        <dbReference type="ARBA" id="ARBA00022840"/>
    </source>
</evidence>
<dbReference type="PANTHER" id="PTHR43585">
    <property type="entry name" value="FUMIPYRROLE BIOSYNTHESIS PROTEIN C"/>
    <property type="match status" value="1"/>
</dbReference>
<dbReference type="AlphaFoldDB" id="A0A7J3JNM7"/>
<evidence type="ECO:0000313" key="6">
    <source>
        <dbReference type="EMBL" id="HGN35988.1"/>
    </source>
</evidence>
<dbReference type="InterPro" id="IPR011761">
    <property type="entry name" value="ATP-grasp"/>
</dbReference>
<dbReference type="EMBL" id="DTAI01000011">
    <property type="protein sequence ID" value="HGN35988.1"/>
    <property type="molecule type" value="Genomic_DNA"/>
</dbReference>
<dbReference type="Gene3D" id="2.30.36.100">
    <property type="match status" value="1"/>
</dbReference>
<dbReference type="EMBL" id="DTBZ01000013">
    <property type="protein sequence ID" value="HGQ17433.1"/>
    <property type="molecule type" value="Genomic_DNA"/>
</dbReference>
<dbReference type="PANTHER" id="PTHR43585:SF2">
    <property type="entry name" value="ATP-GRASP ENZYME FSQD"/>
    <property type="match status" value="1"/>
</dbReference>
<dbReference type="Gene3D" id="3.40.50.11770">
    <property type="match status" value="1"/>
</dbReference>
<dbReference type="Gene3D" id="3.30.470.20">
    <property type="entry name" value="ATP-grasp fold, B domain"/>
    <property type="match status" value="1"/>
</dbReference>
<protein>
    <submittedName>
        <fullName evidence="7">ATP-grasp domain-containing protein</fullName>
    </submittedName>
</protein>
<gene>
    <name evidence="6" type="ORF">ENT87_00325</name>
    <name evidence="7" type="ORF">ENU30_00420</name>
</gene>
<reference evidence="7" key="1">
    <citation type="journal article" date="2020" name="mSystems">
        <title>Genome- and Community-Level Interaction Insights into Carbon Utilization and Element Cycling Functions of Hydrothermarchaeota in Hydrothermal Sediment.</title>
        <authorList>
            <person name="Zhou Z."/>
            <person name="Liu Y."/>
            <person name="Xu W."/>
            <person name="Pan J."/>
            <person name="Luo Z.H."/>
            <person name="Li M."/>
        </authorList>
    </citation>
    <scope>NUCLEOTIDE SEQUENCE [LARGE SCALE GENOMIC DNA]</scope>
    <source>
        <strain evidence="6">SpSt-618</strain>
        <strain evidence="7">SpSt-657</strain>
    </source>
</reference>
<dbReference type="PROSITE" id="PS50975">
    <property type="entry name" value="ATP_GRASP"/>
    <property type="match status" value="1"/>
</dbReference>
<dbReference type="InterPro" id="IPR003806">
    <property type="entry name" value="ATP-grasp_PylC-type"/>
</dbReference>
<evidence type="ECO:0000256" key="4">
    <source>
        <dbReference type="PROSITE-ProRule" id="PRU00409"/>
    </source>
</evidence>
<evidence type="ECO:0000256" key="1">
    <source>
        <dbReference type="ARBA" id="ARBA00022598"/>
    </source>
</evidence>
<feature type="domain" description="ATP-grasp" evidence="5">
    <location>
        <begin position="155"/>
        <end position="342"/>
    </location>
</feature>
<organism evidence="7">
    <name type="scientific">Ignisphaera aggregans</name>
    <dbReference type="NCBI Taxonomy" id="334771"/>
    <lineage>
        <taxon>Archaea</taxon>
        <taxon>Thermoproteota</taxon>
        <taxon>Thermoprotei</taxon>
        <taxon>Desulfurococcales</taxon>
        <taxon>Desulfurococcaceae</taxon>
        <taxon>Ignisphaera</taxon>
    </lineage>
</organism>
<keyword evidence="3 4" id="KW-0067">ATP-binding</keyword>
<name>A0A7J3JNM7_9CREN</name>
<dbReference type="InterPro" id="IPR052032">
    <property type="entry name" value="ATP-dep_AA_Ligase"/>
</dbReference>
<evidence type="ECO:0000259" key="5">
    <source>
        <dbReference type="PROSITE" id="PS50975"/>
    </source>
</evidence>